<comment type="caution">
    <text evidence="1">The sequence shown here is derived from an EMBL/GenBank/DDBJ whole genome shotgun (WGS) entry which is preliminary data.</text>
</comment>
<dbReference type="Proteomes" id="UP000750711">
    <property type="component" value="Unassembled WGS sequence"/>
</dbReference>
<dbReference type="AlphaFoldDB" id="A0A9P8LEJ0"/>
<gene>
    <name evidence="1" type="ORF">GP486_002560</name>
</gene>
<accession>A0A9P8LEJ0</accession>
<sequence>MSEQATNRQYGISNAVSSELADAARQEILNHTPSHRVPKEPWDYYHHTNKTAELTKEFVMNGDKQVLATLAGIAAEKVAGQFHKAFPVVFINATPEISIPGGRTNYIWSFIALGPLTVEMGLPAISSNRIRLALESGQALHVVGWVDMWFTGEGGGTALVVDWRIY</sequence>
<organism evidence="1 2">
    <name type="scientific">Trichoglossum hirsutum</name>
    <dbReference type="NCBI Taxonomy" id="265104"/>
    <lineage>
        <taxon>Eukaryota</taxon>
        <taxon>Fungi</taxon>
        <taxon>Dikarya</taxon>
        <taxon>Ascomycota</taxon>
        <taxon>Pezizomycotina</taxon>
        <taxon>Geoglossomycetes</taxon>
        <taxon>Geoglossales</taxon>
        <taxon>Geoglossaceae</taxon>
        <taxon>Trichoglossum</taxon>
    </lineage>
</organism>
<dbReference type="EMBL" id="JAGHQM010000292">
    <property type="protein sequence ID" value="KAH0562809.1"/>
    <property type="molecule type" value="Genomic_DNA"/>
</dbReference>
<evidence type="ECO:0000313" key="1">
    <source>
        <dbReference type="EMBL" id="KAH0562809.1"/>
    </source>
</evidence>
<keyword evidence="2" id="KW-1185">Reference proteome</keyword>
<reference evidence="1" key="1">
    <citation type="submission" date="2021-03" db="EMBL/GenBank/DDBJ databases">
        <title>Comparative genomics and phylogenomic investigation of the class Geoglossomycetes provide insights into ecological specialization and systematics.</title>
        <authorList>
            <person name="Melie T."/>
            <person name="Pirro S."/>
            <person name="Miller A.N."/>
            <person name="Quandt A."/>
        </authorList>
    </citation>
    <scope>NUCLEOTIDE SEQUENCE</scope>
    <source>
        <strain evidence="1">CAQ_001_2017</strain>
    </source>
</reference>
<proteinExistence type="predicted"/>
<name>A0A9P8LEJ0_9PEZI</name>
<protein>
    <submittedName>
        <fullName evidence="1">Uncharacterized protein</fullName>
    </submittedName>
</protein>
<evidence type="ECO:0000313" key="2">
    <source>
        <dbReference type="Proteomes" id="UP000750711"/>
    </source>
</evidence>